<evidence type="ECO:0000313" key="1">
    <source>
        <dbReference type="EMBL" id="GII52407.1"/>
    </source>
</evidence>
<keyword evidence="2" id="KW-1185">Reference proteome</keyword>
<dbReference type="RefSeq" id="WP_203942696.1">
    <property type="nucleotide sequence ID" value="NZ_BOOR01000005.1"/>
</dbReference>
<name>A0A8J3UYY0_9ACTN</name>
<dbReference type="Proteomes" id="UP000605992">
    <property type="component" value="Unassembled WGS sequence"/>
</dbReference>
<organism evidence="1 2">
    <name type="scientific">Planotetraspora thailandica</name>
    <dbReference type="NCBI Taxonomy" id="487172"/>
    <lineage>
        <taxon>Bacteria</taxon>
        <taxon>Bacillati</taxon>
        <taxon>Actinomycetota</taxon>
        <taxon>Actinomycetes</taxon>
        <taxon>Streptosporangiales</taxon>
        <taxon>Streptosporangiaceae</taxon>
        <taxon>Planotetraspora</taxon>
    </lineage>
</organism>
<reference evidence="1" key="1">
    <citation type="submission" date="2021-01" db="EMBL/GenBank/DDBJ databases">
        <title>Whole genome shotgun sequence of Planotetraspora thailandica NBRC 104271.</title>
        <authorList>
            <person name="Komaki H."/>
            <person name="Tamura T."/>
        </authorList>
    </citation>
    <scope>NUCLEOTIDE SEQUENCE</scope>
    <source>
        <strain evidence="1">NBRC 104271</strain>
    </source>
</reference>
<gene>
    <name evidence="1" type="ORF">Pth03_07960</name>
</gene>
<protein>
    <recommendedName>
        <fullName evidence="3">Carboxypeptidase regulatory-like domain-containing protein</fullName>
    </recommendedName>
</protein>
<evidence type="ECO:0008006" key="3">
    <source>
        <dbReference type="Google" id="ProtNLM"/>
    </source>
</evidence>
<evidence type="ECO:0000313" key="2">
    <source>
        <dbReference type="Proteomes" id="UP000605992"/>
    </source>
</evidence>
<dbReference type="EMBL" id="BOOR01000005">
    <property type="protein sequence ID" value="GII52407.1"/>
    <property type="molecule type" value="Genomic_DNA"/>
</dbReference>
<dbReference type="AlphaFoldDB" id="A0A8J3UYY0"/>
<comment type="caution">
    <text evidence="1">The sequence shown here is derived from an EMBL/GenBank/DDBJ whole genome shotgun (WGS) entry which is preliminary data.</text>
</comment>
<accession>A0A8J3UYY0</accession>
<proteinExistence type="predicted"/>
<sequence length="572" mass="62070">MPKQLKHVISWRAPFALFLGVALAAMLTVVAHPASAEALTIRFARATTAGWSTQIEVSAASDSDITKITARLRLYGSKEPFATVEDFELVSGTATDGVWRTSQPVTLEMGVTYIDVEATDASGATVTSKPAGRLDKHGVTRFSGFTISPSTVDVDHDTVTYTGRLVYEDRDGSERGVPGVTICLGLDGACVGNTTTDSDGRFSSPARLYIGPESTNMLESDAYASYSGDSLYMRAKSALSHLKVRPQQTRVSIGFSSLPKVIGDTVKVTGRLERKTADGQWTGVPDQNVKISAYDSDTRKDTLVTTARTGPDGNYSIAVVVPQATQWFVYFSPLPYLTRDGKSVLGPYASSNGSFDEVIPSFYRTSLSRFTVSPNPVGKGTQITASALLTKRTATGAMVPVTTGWLDLEFSKDRKSWSWQAGHPVTNGQVNGQVKVYATAMSSGYWRLHYINYDRDFNTVSASAHATVKYRTAISSLNAAPEPVRKGKTITVSGVLKRHTSSWLPLSGQSVRVYFRPYGSKTWSYMGAARSDRNGKWHKGFKASRDGTWMAKYNGSSTYLTTSSAGDYVDVR</sequence>